<keyword evidence="3" id="KW-1185">Reference proteome</keyword>
<evidence type="ECO:0000313" key="3">
    <source>
        <dbReference type="Proteomes" id="UP000662747"/>
    </source>
</evidence>
<proteinExistence type="predicted"/>
<protein>
    <submittedName>
        <fullName evidence="2">GNAT family N-acetyltransferase</fullName>
    </submittedName>
</protein>
<dbReference type="RefSeq" id="WP_206728524.1">
    <property type="nucleotide sequence ID" value="NZ_CP071090.1"/>
</dbReference>
<accession>A0ABX7P960</accession>
<dbReference type="Proteomes" id="UP000662747">
    <property type="component" value="Chromosome"/>
</dbReference>
<dbReference type="EMBL" id="CP071090">
    <property type="protein sequence ID" value="QSQ26996.1"/>
    <property type="molecule type" value="Genomic_DNA"/>
</dbReference>
<dbReference type="Gene3D" id="3.40.630.30">
    <property type="match status" value="1"/>
</dbReference>
<sequence>MIREEELTQGPRAAQWLEVGAVGNPSALAGMRREWSALLDASDAGPFNAWEWLYPWYRRIATNRRPLVLTAKDRTGALVGLMPLCVEYRSVAGVPVRRLSFLGETHVGSDYLDVVAKRGQERDVAQSFARMLYALRDEWDVLDLTDFREGSPTVDVLREVFPSGDVRLAERYVCPYDTLDPKEPFDAFLKRTGRRDNFLRRRKWLEKQEGYRIERTEAPGELAAPLTDFFRLHSARWASDGGSQGIKGSGVEAFHRDATQLLAERGRLRMYTMKVGGRAVASVYGIIHRDTFVYFQSGYDPEWRNRSVGLVLVGETFRDALASGLTEYDFLRGTETYKSDWVTKQRRTVSARVHGGTWAGRWFTRSEELAREVRNGAKAVMPDTLVEKVRRLRRRRAAVS</sequence>
<dbReference type="SUPFAM" id="SSF55729">
    <property type="entry name" value="Acyl-CoA N-acyltransferases (Nat)"/>
    <property type="match status" value="1"/>
</dbReference>
<dbReference type="Pfam" id="PF13480">
    <property type="entry name" value="Acetyltransf_6"/>
    <property type="match status" value="1"/>
</dbReference>
<evidence type="ECO:0000259" key="1">
    <source>
        <dbReference type="Pfam" id="PF13480"/>
    </source>
</evidence>
<dbReference type="InterPro" id="IPR038740">
    <property type="entry name" value="BioF2-like_GNAT_dom"/>
</dbReference>
<dbReference type="InterPro" id="IPR016181">
    <property type="entry name" value="Acyl_CoA_acyltransferase"/>
</dbReference>
<feature type="domain" description="BioF2-like acetyltransferase" evidence="1">
    <location>
        <begin position="194"/>
        <end position="339"/>
    </location>
</feature>
<reference evidence="2 3" key="1">
    <citation type="submission" date="2021-02" db="EMBL/GenBank/DDBJ databases">
        <title>De Novo genome assembly of isolated myxobacteria.</title>
        <authorList>
            <person name="Stevens D.C."/>
        </authorList>
    </citation>
    <scope>NUCLEOTIDE SEQUENCE [LARGE SCALE GENOMIC DNA]</scope>
    <source>
        <strain evidence="3">SCPEA02</strain>
    </source>
</reference>
<gene>
    <name evidence="2" type="ORF">JY651_19675</name>
</gene>
<evidence type="ECO:0000313" key="2">
    <source>
        <dbReference type="EMBL" id="QSQ26996.1"/>
    </source>
</evidence>
<name>A0ABX7P960_9BACT</name>
<organism evidence="2 3">
    <name type="scientific">Pyxidicoccus parkwayensis</name>
    <dbReference type="NCBI Taxonomy" id="2813578"/>
    <lineage>
        <taxon>Bacteria</taxon>
        <taxon>Pseudomonadati</taxon>
        <taxon>Myxococcota</taxon>
        <taxon>Myxococcia</taxon>
        <taxon>Myxococcales</taxon>
        <taxon>Cystobacterineae</taxon>
        <taxon>Myxococcaceae</taxon>
        <taxon>Pyxidicoccus</taxon>
    </lineage>
</organism>